<dbReference type="CDD" id="cd00207">
    <property type="entry name" value="fer2"/>
    <property type="match status" value="1"/>
</dbReference>
<dbReference type="InterPro" id="IPR046867">
    <property type="entry name" value="AldOxase/xan_DH_MoCoBD2"/>
</dbReference>
<dbReference type="PROSITE" id="PS00197">
    <property type="entry name" value="2FE2S_FER_1"/>
    <property type="match status" value="1"/>
</dbReference>
<dbReference type="Gene3D" id="3.90.1170.50">
    <property type="entry name" value="Aldehyde oxidase/xanthine dehydrogenase, a/b hammerhead"/>
    <property type="match status" value="1"/>
</dbReference>
<dbReference type="Pfam" id="PF02738">
    <property type="entry name" value="MoCoBD_1"/>
    <property type="match status" value="1"/>
</dbReference>
<dbReference type="Gene3D" id="3.10.20.30">
    <property type="match status" value="1"/>
</dbReference>
<evidence type="ECO:0000256" key="4">
    <source>
        <dbReference type="ARBA" id="ARBA00023004"/>
    </source>
</evidence>
<dbReference type="EMBL" id="AY458649">
    <property type="protein sequence ID" value="AAR38367.1"/>
    <property type="molecule type" value="Genomic_DNA"/>
</dbReference>
<keyword evidence="3" id="KW-0560">Oxidoreductase</keyword>
<feature type="domain" description="2Fe-2S ferredoxin-type" evidence="5">
    <location>
        <begin position="10"/>
        <end position="86"/>
    </location>
</feature>
<dbReference type="SUPFAM" id="SSF56003">
    <property type="entry name" value="Molybdenum cofactor-binding domain"/>
    <property type="match status" value="1"/>
</dbReference>
<evidence type="ECO:0000256" key="2">
    <source>
        <dbReference type="ARBA" id="ARBA00022723"/>
    </source>
</evidence>
<sequence>MDNVARLLGQSTEFKLNGRMVTVSAAAGARLSHSLREQLGAKDVKIGCNAGDCGACTVLVDGDPVCACLMPTQQAAGKTLETLVGLVGQDPRAKALVQSFQNHQAAQCGICTPGVMVSAVALLRNVRTPTIGQIQDALGGVLCRCTGYRKIIDAVCEVGQAEAFPEAVSGSGAVGTSVARLDGLQKLQGREVFGDDVAPTQALVIKAVRSPFARAEFRFGDLEHYVTSTAGVHAVLTAADVPGKNAFGVIPAFQDQPVFAEKEARFRGEAVAAVIGTATAMACFDETGFPVTWEERHAVSQVAQALMTTAPQLHADHPKNVMCGGFVARGDAQSGLIGAEVVVEGLFETGFVEHGYIEPEAGFAECVEGRIEVHACTQAPVMDLESLAAILGCDQRKIRIRPTAVGGGFGSKLDLSVQPFLALAALKTGQPVRMTYSRTETMQATTKRHPSQINLKIGATKAGRLCGFAFKGDFNTGAYASWGPTVANRVPVHASGPYQIANYRAESRGIYTHCPPAGAFRGFGVPQAAIAQESLFDELANKLGIDALEFREINALEDGAETVCGQVFEQGVGIKACLRALRSAWRREKALCAAFNAENASRKRGVGVAAGWYGCGNTSLPNPSTIKSGITADGRIFLHQGATDIGQGANTVITQIFAQALGVSVYDIHLLGPDTDITPDAGKTSASRQTFVSGNAARLSGESLRRKVLALANAGPDAPLSFDVGTVTIGDSAAPHVVALQRLPEGADGYVLTATETYDPPTLPLDENGQGVPYAQFGYAAHLAVVEVDIRLGCVTPQRFTAAHDVGQAINPLLVEGQVQGGIAQGLGMALMEEYLPGKTENLHDYLVPTIGDVPPIETLIIERADAEGPYGAKGLGEHVLIPTAPAILNAIKDATGVRLYSVPATPSRVRMALKEAGYD</sequence>
<dbReference type="AlphaFoldDB" id="Q6SF55"/>
<dbReference type="GO" id="GO:0005506">
    <property type="term" value="F:iron ion binding"/>
    <property type="evidence" value="ECO:0007669"/>
    <property type="project" value="InterPro"/>
</dbReference>
<dbReference type="InterPro" id="IPR006058">
    <property type="entry name" value="2Fe2S_fd_BS"/>
</dbReference>
<dbReference type="Pfam" id="PF20256">
    <property type="entry name" value="MoCoBD_2"/>
    <property type="match status" value="1"/>
</dbReference>
<dbReference type="InterPro" id="IPR000674">
    <property type="entry name" value="Ald_Oxase/Xan_DH_a/b"/>
</dbReference>
<proteinExistence type="inferred from homology"/>
<dbReference type="PANTHER" id="PTHR11908:SF157">
    <property type="entry name" value="XANTHINE DEHYDROGENASE SUBUNIT D-RELATED"/>
    <property type="match status" value="1"/>
</dbReference>
<reference evidence="6" key="1">
    <citation type="submission" date="2003-11" db="EMBL/GenBank/DDBJ databases">
        <authorList>
            <person name="Heidelberg J.F."/>
            <person name="Eisen J.A."/>
            <person name="Nelson W.C."/>
            <person name="DeLong E.F."/>
        </authorList>
    </citation>
    <scope>NUCLEOTIDE SEQUENCE</scope>
</reference>
<dbReference type="InterPro" id="IPR037165">
    <property type="entry name" value="AldOxase/xan_DH_Mopterin-bd_sf"/>
</dbReference>
<dbReference type="InterPro" id="IPR008274">
    <property type="entry name" value="AldOxase/xan_DH_MoCoBD1"/>
</dbReference>
<dbReference type="InterPro" id="IPR036884">
    <property type="entry name" value="2Fe-2S-bd_dom_sf"/>
</dbReference>
<evidence type="ECO:0000256" key="3">
    <source>
        <dbReference type="ARBA" id="ARBA00023002"/>
    </source>
</evidence>
<dbReference type="PROSITE" id="PS51085">
    <property type="entry name" value="2FE2S_FER_2"/>
    <property type="match status" value="1"/>
</dbReference>
<gene>
    <name evidence="6" type="ORF">MBMO_EBAC080-L028H02.29</name>
</gene>
<evidence type="ECO:0000259" key="5">
    <source>
        <dbReference type="PROSITE" id="PS51085"/>
    </source>
</evidence>
<dbReference type="InterPro" id="IPR036856">
    <property type="entry name" value="Ald_Oxase/Xan_DH_a/b_sf"/>
</dbReference>
<dbReference type="InterPro" id="IPR012675">
    <property type="entry name" value="Beta-grasp_dom_sf"/>
</dbReference>
<keyword evidence="4" id="KW-0408">Iron</keyword>
<evidence type="ECO:0000313" key="6">
    <source>
        <dbReference type="EMBL" id="AAR38367.1"/>
    </source>
</evidence>
<keyword evidence="2" id="KW-0479">Metal-binding</keyword>
<dbReference type="GO" id="GO:0051537">
    <property type="term" value="F:2 iron, 2 sulfur cluster binding"/>
    <property type="evidence" value="ECO:0007669"/>
    <property type="project" value="InterPro"/>
</dbReference>
<dbReference type="InterPro" id="IPR016208">
    <property type="entry name" value="Ald_Oxase/xanthine_DH-like"/>
</dbReference>
<dbReference type="SUPFAM" id="SSF54292">
    <property type="entry name" value="2Fe-2S ferredoxin-like"/>
    <property type="match status" value="1"/>
</dbReference>
<dbReference type="Gene3D" id="3.30.365.10">
    <property type="entry name" value="Aldehyde oxidase/xanthine dehydrogenase, molybdopterin binding domain"/>
    <property type="match status" value="4"/>
</dbReference>
<comment type="similarity">
    <text evidence="1">Belongs to the xanthine dehydrogenase family.</text>
</comment>
<protein>
    <submittedName>
        <fullName evidence="6">Aldehyde oxidoreductase, putative</fullName>
    </submittedName>
</protein>
<dbReference type="PANTHER" id="PTHR11908">
    <property type="entry name" value="XANTHINE DEHYDROGENASE"/>
    <property type="match status" value="1"/>
</dbReference>
<dbReference type="Pfam" id="PF01315">
    <property type="entry name" value="Ald_Xan_dh_C"/>
    <property type="match status" value="1"/>
</dbReference>
<dbReference type="Gene3D" id="1.10.150.120">
    <property type="entry name" value="[2Fe-2S]-binding domain"/>
    <property type="match status" value="1"/>
</dbReference>
<dbReference type="SUPFAM" id="SSF54665">
    <property type="entry name" value="CO dehydrogenase molybdoprotein N-domain-like"/>
    <property type="match status" value="1"/>
</dbReference>
<dbReference type="GO" id="GO:0016491">
    <property type="term" value="F:oxidoreductase activity"/>
    <property type="evidence" value="ECO:0007669"/>
    <property type="project" value="UniProtKB-KW"/>
</dbReference>
<dbReference type="SUPFAM" id="SSF47741">
    <property type="entry name" value="CO dehydrogenase ISP C-domain like"/>
    <property type="match status" value="1"/>
</dbReference>
<dbReference type="InterPro" id="IPR036010">
    <property type="entry name" value="2Fe-2S_ferredoxin-like_sf"/>
</dbReference>
<name>Q6SF55_9BACT</name>
<dbReference type="InterPro" id="IPR002888">
    <property type="entry name" value="2Fe-2S-bd"/>
</dbReference>
<dbReference type="SMART" id="SM01008">
    <property type="entry name" value="Ald_Xan_dh_C"/>
    <property type="match status" value="1"/>
</dbReference>
<dbReference type="Pfam" id="PF01799">
    <property type="entry name" value="Fer2_2"/>
    <property type="match status" value="1"/>
</dbReference>
<evidence type="ECO:0000256" key="1">
    <source>
        <dbReference type="ARBA" id="ARBA00006849"/>
    </source>
</evidence>
<dbReference type="InterPro" id="IPR001041">
    <property type="entry name" value="2Fe-2S_ferredoxin-type"/>
</dbReference>
<accession>Q6SF55</accession>
<organism evidence="6">
    <name type="scientific">uncultured marine bacterium 582</name>
    <dbReference type="NCBI Taxonomy" id="257402"/>
    <lineage>
        <taxon>Bacteria</taxon>
        <taxon>environmental samples</taxon>
    </lineage>
</organism>
<dbReference type="Pfam" id="PF00111">
    <property type="entry name" value="Fer2"/>
    <property type="match status" value="1"/>
</dbReference>
<reference evidence="6" key="2">
    <citation type="submission" date="2003-12" db="EMBL/GenBank/DDBJ databases">
        <title>Monterey Bay Coastal Ocean Microbial Observatory environmental clone sequencing.</title>
        <authorList>
            <person name="DeLong E.F."/>
        </authorList>
    </citation>
    <scope>NUCLEOTIDE SEQUENCE</scope>
</reference>